<dbReference type="Proteomes" id="UP000592294">
    <property type="component" value="Unassembled WGS sequence"/>
</dbReference>
<gene>
    <name evidence="3" type="ORF">HW932_04595</name>
</gene>
<dbReference type="SUPFAM" id="SSF54637">
    <property type="entry name" value="Thioesterase/thiol ester dehydrase-isomerase"/>
    <property type="match status" value="1"/>
</dbReference>
<evidence type="ECO:0000313" key="4">
    <source>
        <dbReference type="Proteomes" id="UP000592294"/>
    </source>
</evidence>
<keyword evidence="2" id="KW-0378">Hydrolase</keyword>
<dbReference type="PANTHER" id="PTHR31793:SF27">
    <property type="entry name" value="NOVEL THIOESTERASE SUPERFAMILY DOMAIN AND SAPOSIN A-TYPE DOMAIN CONTAINING PROTEIN (0610012H03RIK)"/>
    <property type="match status" value="1"/>
</dbReference>
<organism evidence="3 4">
    <name type="scientific">Allochromatium humboldtianum</name>
    <dbReference type="NCBI Taxonomy" id="504901"/>
    <lineage>
        <taxon>Bacteria</taxon>
        <taxon>Pseudomonadati</taxon>
        <taxon>Pseudomonadota</taxon>
        <taxon>Gammaproteobacteria</taxon>
        <taxon>Chromatiales</taxon>
        <taxon>Chromatiaceae</taxon>
        <taxon>Allochromatium</taxon>
    </lineage>
</organism>
<dbReference type="EMBL" id="JABZEO010000002">
    <property type="protein sequence ID" value="NVZ08535.1"/>
    <property type="molecule type" value="Genomic_DNA"/>
</dbReference>
<dbReference type="InterPro" id="IPR050563">
    <property type="entry name" value="4-hydroxybenzoyl-CoA_TE"/>
</dbReference>
<dbReference type="InterPro" id="IPR029069">
    <property type="entry name" value="HotDog_dom_sf"/>
</dbReference>
<accession>A0A850R6W2</accession>
<dbReference type="CDD" id="cd00586">
    <property type="entry name" value="4HBT"/>
    <property type="match status" value="1"/>
</dbReference>
<protein>
    <submittedName>
        <fullName evidence="3">Acyl-CoA thioesterase</fullName>
    </submittedName>
</protein>
<dbReference type="Gene3D" id="3.10.129.10">
    <property type="entry name" value="Hotdog Thioesterase"/>
    <property type="match status" value="1"/>
</dbReference>
<name>A0A850R6W2_9GAMM</name>
<keyword evidence="4" id="KW-1185">Reference proteome</keyword>
<dbReference type="Pfam" id="PF13279">
    <property type="entry name" value="4HBT_2"/>
    <property type="match status" value="1"/>
</dbReference>
<comment type="caution">
    <text evidence="3">The sequence shown here is derived from an EMBL/GenBank/DDBJ whole genome shotgun (WGS) entry which is preliminary data.</text>
</comment>
<dbReference type="PANTHER" id="PTHR31793">
    <property type="entry name" value="4-HYDROXYBENZOYL-COA THIOESTERASE FAMILY MEMBER"/>
    <property type="match status" value="1"/>
</dbReference>
<reference evidence="3 4" key="1">
    <citation type="submission" date="2020-06" db="EMBL/GenBank/DDBJ databases">
        <title>Whole-genome sequence of Allochromatium humboldtianum DSM 21881, type strain.</title>
        <authorList>
            <person name="Kyndt J.A."/>
            <person name="Meyer T.E."/>
        </authorList>
    </citation>
    <scope>NUCLEOTIDE SEQUENCE [LARGE SCALE GENOMIC DNA]</scope>
    <source>
        <strain evidence="3 4">DSM 21881</strain>
    </source>
</reference>
<evidence type="ECO:0000256" key="2">
    <source>
        <dbReference type="ARBA" id="ARBA00022801"/>
    </source>
</evidence>
<dbReference type="GO" id="GO:0047617">
    <property type="term" value="F:fatty acyl-CoA hydrolase activity"/>
    <property type="evidence" value="ECO:0007669"/>
    <property type="project" value="TreeGrafter"/>
</dbReference>
<dbReference type="AlphaFoldDB" id="A0A850R6W2"/>
<proteinExistence type="inferred from homology"/>
<comment type="similarity">
    <text evidence="1">Belongs to the 4-hydroxybenzoyl-CoA thioesterase family.</text>
</comment>
<evidence type="ECO:0000313" key="3">
    <source>
        <dbReference type="EMBL" id="NVZ08535.1"/>
    </source>
</evidence>
<evidence type="ECO:0000256" key="1">
    <source>
        <dbReference type="ARBA" id="ARBA00005953"/>
    </source>
</evidence>
<sequence length="147" mass="16919">MHTTGLAFQYHYRIRLHDTDAAGRLFFAHLFRHAQDALEAFMEHIGYPIDAMLRDGEILLPLTHAEADYRRPMRHGDRVRVEVQVEDLRRRSFAIGYRFLSEAGEEMATARTIHVLVTDEVHVGESLPEALRAGLMSHVIARTQPME</sequence>